<dbReference type="SUPFAM" id="SSF55129">
    <property type="entry name" value="Ribosomal protein L30p/L7e"/>
    <property type="match status" value="1"/>
</dbReference>
<dbReference type="EMBL" id="CP014164">
    <property type="protein sequence ID" value="AMC00441.1"/>
    <property type="molecule type" value="Genomic_DNA"/>
</dbReference>
<dbReference type="Pfam" id="PF00327">
    <property type="entry name" value="Ribosomal_L30"/>
    <property type="match status" value="1"/>
</dbReference>
<dbReference type="GO" id="GO:0006412">
    <property type="term" value="P:translation"/>
    <property type="evidence" value="ECO:0007669"/>
    <property type="project" value="UniProtKB-UniRule"/>
</dbReference>
<evidence type="ECO:0000256" key="5">
    <source>
        <dbReference type="HAMAP-Rule" id="MF_01371"/>
    </source>
</evidence>
<comment type="similarity">
    <text evidence="1 5">Belongs to the universal ribosomal protein uL30 family.</text>
</comment>
<reference evidence="8" key="3">
    <citation type="submission" date="2017-12" db="EMBL/GenBank/DDBJ databases">
        <title>FDA dAtabase for Regulatory Grade micrObial Sequences (FDA-ARGOS): Supporting development and validation of Infectious Disease Dx tests.</title>
        <authorList>
            <person name="Campos J."/>
            <person name="Goldberg B."/>
            <person name="Tallon L.J."/>
            <person name="Sadzewicz L."/>
            <person name="Sengamalay N."/>
            <person name="Ott S."/>
            <person name="Godinez A."/>
            <person name="Nagaraj S."/>
            <person name="Vyas G."/>
            <person name="Aluvathingal J."/>
            <person name="Nadendla S."/>
            <person name="Geyer C."/>
            <person name="Nandy P."/>
            <person name="Hobson J."/>
            <person name="Sichtig H."/>
        </authorList>
    </citation>
    <scope>NUCLEOTIDE SEQUENCE</scope>
    <source>
        <strain evidence="8">FDAARGOS_249</strain>
    </source>
</reference>
<dbReference type="Gene3D" id="3.30.1390.20">
    <property type="entry name" value="Ribosomal protein L30, ferredoxin-like fold domain"/>
    <property type="match status" value="1"/>
</dbReference>
<feature type="domain" description="Large ribosomal subunit protein uL30-like ferredoxin-like fold" evidence="6">
    <location>
        <begin position="4"/>
        <end position="54"/>
    </location>
</feature>
<comment type="subunit">
    <text evidence="2 5">Part of the 50S ribosomal subunit.</text>
</comment>
<keyword evidence="4 5" id="KW-0687">Ribonucleoprotein</keyword>
<reference evidence="7 9" key="1">
    <citation type="journal article" date="2016" name="Genome Announc.">
        <title>Complete Genome Sequences of Aerococcus christensenii CCUG 28831T, Aerococcus sanguinicola CCUG 43001T, Aerococcus urinae CCUG 36881T, Aerococcus urinaeequi CCUG 28094T, Aerococcus urinaehominis CCUG 42038 BT, and Aerococcus viridans CCUG 4311T.</title>
        <authorList>
            <person name="Carkaci D."/>
            <person name="Dargis R."/>
            <person name="Nielsen X.C."/>
            <person name="Skovgaard O."/>
            <person name="Fuursted K."/>
            <person name="Christensen J.J."/>
        </authorList>
    </citation>
    <scope>NUCLEOTIDE SEQUENCE [LARGE SCALE GENOMIC DNA]</scope>
    <source>
        <strain evidence="7 9">CCUG4311</strain>
    </source>
</reference>
<name>A0A2J9PLJ3_9LACT</name>
<dbReference type="PANTHER" id="PTHR15892:SF2">
    <property type="entry name" value="LARGE RIBOSOMAL SUBUNIT PROTEIN UL30M"/>
    <property type="match status" value="1"/>
</dbReference>
<dbReference type="Proteomes" id="UP000192813">
    <property type="component" value="Unassembled WGS sequence"/>
</dbReference>
<dbReference type="InterPro" id="IPR016082">
    <property type="entry name" value="Ribosomal_uL30_ferredoxin-like"/>
</dbReference>
<dbReference type="PIRSF" id="PIRSF002211">
    <property type="entry name" value="Ribosomal_L30_bac-type"/>
    <property type="match status" value="1"/>
</dbReference>
<protein>
    <recommendedName>
        <fullName evidence="5">Large ribosomal subunit protein uL30</fullName>
    </recommendedName>
</protein>
<dbReference type="PANTHER" id="PTHR15892">
    <property type="entry name" value="MITOCHONDRIAL RIBOSOMAL PROTEIN L30"/>
    <property type="match status" value="1"/>
</dbReference>
<evidence type="ECO:0000256" key="1">
    <source>
        <dbReference type="ARBA" id="ARBA00007594"/>
    </source>
</evidence>
<evidence type="ECO:0000259" key="6">
    <source>
        <dbReference type="Pfam" id="PF00327"/>
    </source>
</evidence>
<dbReference type="InterPro" id="IPR036919">
    <property type="entry name" value="Ribo_uL30_ferredoxin-like_sf"/>
</dbReference>
<evidence type="ECO:0000313" key="10">
    <source>
        <dbReference type="Proteomes" id="UP000192813"/>
    </source>
</evidence>
<reference evidence="9" key="2">
    <citation type="submission" date="2016-01" db="EMBL/GenBank/DDBJ databases">
        <title>Six Aerococcus type strain genome sequencing and assembly using PacBio and Illumina Hiseq.</title>
        <authorList>
            <person name="Carkaci D."/>
            <person name="Dargis R."/>
            <person name="Nielsen X.C."/>
            <person name="Skovgaard O."/>
            <person name="Fuursted K."/>
            <person name="Christensen J.J."/>
        </authorList>
    </citation>
    <scope>NUCLEOTIDE SEQUENCE [LARGE SCALE GENOMIC DNA]</scope>
    <source>
        <strain evidence="9">CCUG4311</strain>
    </source>
</reference>
<dbReference type="GeneID" id="92867088"/>
<dbReference type="EMBL" id="NBTM02000001">
    <property type="protein sequence ID" value="PNL91208.1"/>
    <property type="molecule type" value="Genomic_DNA"/>
</dbReference>
<organism evidence="8 10">
    <name type="scientific">Aerococcus viridans</name>
    <dbReference type="NCBI Taxonomy" id="1377"/>
    <lineage>
        <taxon>Bacteria</taxon>
        <taxon>Bacillati</taxon>
        <taxon>Bacillota</taxon>
        <taxon>Bacilli</taxon>
        <taxon>Lactobacillales</taxon>
        <taxon>Aerococcaceae</taxon>
        <taxon>Aerococcus</taxon>
    </lineage>
</organism>
<evidence type="ECO:0000313" key="7">
    <source>
        <dbReference type="EMBL" id="AMC00441.1"/>
    </source>
</evidence>
<dbReference type="GO" id="GO:0003735">
    <property type="term" value="F:structural constituent of ribosome"/>
    <property type="evidence" value="ECO:0007669"/>
    <property type="project" value="InterPro"/>
</dbReference>
<dbReference type="HAMAP" id="MF_01371_B">
    <property type="entry name" value="Ribosomal_uL30_B"/>
    <property type="match status" value="1"/>
</dbReference>
<accession>A0A2J9PLJ3</accession>
<evidence type="ECO:0000313" key="8">
    <source>
        <dbReference type="EMBL" id="PNL91208.1"/>
    </source>
</evidence>
<evidence type="ECO:0000256" key="3">
    <source>
        <dbReference type="ARBA" id="ARBA00022980"/>
    </source>
</evidence>
<proteinExistence type="inferred from homology"/>
<dbReference type="CDD" id="cd01658">
    <property type="entry name" value="Ribosomal_L30"/>
    <property type="match status" value="1"/>
</dbReference>
<dbReference type="STRING" id="1377.AWM76_02050"/>
<dbReference type="AlphaFoldDB" id="A0A2J9PLJ3"/>
<reference evidence="10" key="4">
    <citation type="submission" date="2017-12" db="EMBL/GenBank/DDBJ databases">
        <title>FDA dAtabase for Regulatory Grade micrObial Sequences (FDA-ARGOS): Supporting development and validation of Infectious Disease Dx tests.</title>
        <authorList>
            <person name="Hoffmann M."/>
            <person name="Allard M."/>
            <person name="Evans P."/>
            <person name="Brown E."/>
            <person name="Tallon L."/>
            <person name="Sadzewicz L."/>
            <person name="Sengamalay N."/>
            <person name="Ott S."/>
            <person name="Godinez A."/>
            <person name="Nagaraj S."/>
            <person name="Vavikolanu K."/>
            <person name="Aluvathingal J."/>
            <person name="Nadendla S."/>
            <person name="Sichtig H."/>
        </authorList>
    </citation>
    <scope>NUCLEOTIDE SEQUENCE [LARGE SCALE GENOMIC DNA]</scope>
    <source>
        <strain evidence="10">FDAARGOS_249</strain>
    </source>
</reference>
<dbReference type="Proteomes" id="UP000066986">
    <property type="component" value="Chromosome"/>
</dbReference>
<evidence type="ECO:0000313" key="9">
    <source>
        <dbReference type="Proteomes" id="UP000066986"/>
    </source>
</evidence>
<dbReference type="RefSeq" id="WP_004262600.1">
    <property type="nucleotide sequence ID" value="NZ_BTRM01000035.1"/>
</dbReference>
<dbReference type="GO" id="GO:0022625">
    <property type="term" value="C:cytosolic large ribosomal subunit"/>
    <property type="evidence" value="ECO:0007669"/>
    <property type="project" value="TreeGrafter"/>
</dbReference>
<dbReference type="NCBIfam" id="TIGR01308">
    <property type="entry name" value="rpmD_bact"/>
    <property type="match status" value="1"/>
</dbReference>
<dbReference type="InterPro" id="IPR005996">
    <property type="entry name" value="Ribosomal_uL30_bac-type"/>
</dbReference>
<sequence>MTEVKITLKRSLIGRPQDQIKTAQALGLTKVGKTVVKTRNEAINGMITKIAHLVVVEEA</sequence>
<evidence type="ECO:0000256" key="2">
    <source>
        <dbReference type="ARBA" id="ARBA00011838"/>
    </source>
</evidence>
<keyword evidence="3 5" id="KW-0689">Ribosomal protein</keyword>
<dbReference type="KEGG" id="avs:AWM76_02050"/>
<evidence type="ECO:0000256" key="4">
    <source>
        <dbReference type="ARBA" id="ARBA00023274"/>
    </source>
</evidence>
<gene>
    <name evidence="5" type="primary">rpmD</name>
    <name evidence="8" type="ORF">A6J77_002780</name>
    <name evidence="7" type="ORF">AWM76_02050</name>
</gene>